<dbReference type="InterPro" id="IPR043128">
    <property type="entry name" value="Rev_trsase/Diguanyl_cyclase"/>
</dbReference>
<dbReference type="Pfam" id="PF00078">
    <property type="entry name" value="RVT_1"/>
    <property type="match status" value="1"/>
</dbReference>
<dbReference type="Gene3D" id="3.30.70.270">
    <property type="match status" value="1"/>
</dbReference>
<feature type="non-terminal residue" evidence="2">
    <location>
        <position position="1"/>
    </location>
</feature>
<dbReference type="InterPro" id="IPR043502">
    <property type="entry name" value="DNA/RNA_pol_sf"/>
</dbReference>
<dbReference type="SUPFAM" id="SSF56672">
    <property type="entry name" value="DNA/RNA polymerases"/>
    <property type="match status" value="1"/>
</dbReference>
<dbReference type="Gene3D" id="3.10.10.10">
    <property type="entry name" value="HIV Type 1 Reverse Transcriptase, subunit A, domain 1"/>
    <property type="match status" value="2"/>
</dbReference>
<keyword evidence="2" id="KW-0808">Transferase</keyword>
<accession>A0A699RIV2</accession>
<feature type="domain" description="Reverse transcriptase" evidence="1">
    <location>
        <begin position="1"/>
        <end position="161"/>
    </location>
</feature>
<dbReference type="InterPro" id="IPR000477">
    <property type="entry name" value="RT_dom"/>
</dbReference>
<sequence>AAYHMNPKEHDELQRQVDELLKKGVLRESKSPFAVPALLGPKKTALGIDLRSGYHQIRIRPRDEWKMAFKTNSGLYEWLVMPFDLSNAPSTFMRAMTLIFRPLMDKCVVVYFDDILVYSKTQEEHEQHLKEVFQILQMNKLYANLKKCDFFDKIIFLGNIVTSTGIEVDHEKVEA</sequence>
<dbReference type="EMBL" id="BKCJ011102622">
    <property type="protein sequence ID" value="GFC85945.1"/>
    <property type="molecule type" value="Genomic_DNA"/>
</dbReference>
<protein>
    <submittedName>
        <fullName evidence="2">RNA-directed DNA polymerase</fullName>
    </submittedName>
</protein>
<dbReference type="GO" id="GO:0003964">
    <property type="term" value="F:RNA-directed DNA polymerase activity"/>
    <property type="evidence" value="ECO:0007669"/>
    <property type="project" value="UniProtKB-KW"/>
</dbReference>
<dbReference type="CDD" id="cd01647">
    <property type="entry name" value="RT_LTR"/>
    <property type="match status" value="1"/>
</dbReference>
<reference evidence="2" key="1">
    <citation type="journal article" date="2019" name="Sci. Rep.">
        <title>Draft genome of Tanacetum cinerariifolium, the natural source of mosquito coil.</title>
        <authorList>
            <person name="Yamashiro T."/>
            <person name="Shiraishi A."/>
            <person name="Satake H."/>
            <person name="Nakayama K."/>
        </authorList>
    </citation>
    <scope>NUCLEOTIDE SEQUENCE</scope>
</reference>
<evidence type="ECO:0000313" key="2">
    <source>
        <dbReference type="EMBL" id="GFC85945.1"/>
    </source>
</evidence>
<gene>
    <name evidence="2" type="ORF">Tci_857915</name>
</gene>
<keyword evidence="2" id="KW-0548">Nucleotidyltransferase</keyword>
<organism evidence="2">
    <name type="scientific">Tanacetum cinerariifolium</name>
    <name type="common">Dalmatian daisy</name>
    <name type="synonym">Chrysanthemum cinerariifolium</name>
    <dbReference type="NCBI Taxonomy" id="118510"/>
    <lineage>
        <taxon>Eukaryota</taxon>
        <taxon>Viridiplantae</taxon>
        <taxon>Streptophyta</taxon>
        <taxon>Embryophyta</taxon>
        <taxon>Tracheophyta</taxon>
        <taxon>Spermatophyta</taxon>
        <taxon>Magnoliopsida</taxon>
        <taxon>eudicotyledons</taxon>
        <taxon>Gunneridae</taxon>
        <taxon>Pentapetalae</taxon>
        <taxon>asterids</taxon>
        <taxon>campanulids</taxon>
        <taxon>Asterales</taxon>
        <taxon>Asteraceae</taxon>
        <taxon>Asteroideae</taxon>
        <taxon>Anthemideae</taxon>
        <taxon>Anthemidinae</taxon>
        <taxon>Tanacetum</taxon>
    </lineage>
</organism>
<dbReference type="PANTHER" id="PTHR24559:SF442">
    <property type="entry name" value="RNA-DIRECTED DNA POLYMERASE HOMOLOG"/>
    <property type="match status" value="1"/>
</dbReference>
<comment type="caution">
    <text evidence="2">The sequence shown here is derived from an EMBL/GenBank/DDBJ whole genome shotgun (WGS) entry which is preliminary data.</text>
</comment>
<name>A0A699RIV2_TANCI</name>
<dbReference type="FunFam" id="3.30.70.270:FF:000003">
    <property type="entry name" value="Transposon Ty3-G Gag-Pol polyprotein"/>
    <property type="match status" value="1"/>
</dbReference>
<dbReference type="PANTHER" id="PTHR24559">
    <property type="entry name" value="TRANSPOSON TY3-I GAG-POL POLYPROTEIN"/>
    <property type="match status" value="1"/>
</dbReference>
<dbReference type="PROSITE" id="PS50878">
    <property type="entry name" value="RT_POL"/>
    <property type="match status" value="1"/>
</dbReference>
<proteinExistence type="predicted"/>
<dbReference type="AlphaFoldDB" id="A0A699RIV2"/>
<dbReference type="InterPro" id="IPR053134">
    <property type="entry name" value="RNA-dir_DNA_polymerase"/>
</dbReference>
<feature type="non-terminal residue" evidence="2">
    <location>
        <position position="175"/>
    </location>
</feature>
<evidence type="ECO:0000259" key="1">
    <source>
        <dbReference type="PROSITE" id="PS50878"/>
    </source>
</evidence>
<keyword evidence="2" id="KW-0695">RNA-directed DNA polymerase</keyword>